<evidence type="ECO:0008006" key="3">
    <source>
        <dbReference type="Google" id="ProtNLM"/>
    </source>
</evidence>
<dbReference type="GeneID" id="68614745"/>
<reference evidence="1 2" key="1">
    <citation type="journal article" date="2019" name="Int. J. Syst. Evol. Microbiol.">
        <title>The Global Catalogue of Microorganisms (GCM) 10K type strain sequencing project: providing services to taxonomists for standard genome sequencing and annotation.</title>
        <authorList>
            <consortium name="The Broad Institute Genomics Platform"/>
            <consortium name="The Broad Institute Genome Sequencing Center for Infectious Disease"/>
            <person name="Wu L."/>
            <person name="Ma J."/>
        </authorList>
    </citation>
    <scope>NUCLEOTIDE SEQUENCE [LARGE SCALE GENOMIC DNA]</scope>
    <source>
        <strain evidence="1 2">JCM 17504</strain>
    </source>
</reference>
<dbReference type="Proteomes" id="UP001501729">
    <property type="component" value="Unassembled WGS sequence"/>
</dbReference>
<sequence length="262" mass="28771">MTILVAGSDRVDAGKTTFTVGLLSHLDAVGFKPRAGNDLWFDHDDAMTAISEGRLYGKDSVRLADASAGDHAPEDVNPVHRLWWPAPGKGKGLLGQTHREFLVDRVGGGFVVNGTTDLPEIVRENLPLSDAVTVESISELNDQTERRYLPHFHALAERIGGENPAVVESYSDIARPIQGIEFDTVAVVEPRRLRVYDGARYAKACEVADNSARDGSLEKRVEDVVSLLDPRETRALEPLTKAERAEPEKTAAVYERAYEALR</sequence>
<dbReference type="RefSeq" id="WP_227774648.1">
    <property type="nucleotide sequence ID" value="NZ_BAABKX010000001.1"/>
</dbReference>
<protein>
    <recommendedName>
        <fullName evidence="3">ATPase</fullName>
    </recommendedName>
</protein>
<evidence type="ECO:0000313" key="1">
    <source>
        <dbReference type="EMBL" id="GAA5040217.1"/>
    </source>
</evidence>
<dbReference type="AlphaFoldDB" id="A0AAV3UAG1"/>
<gene>
    <name evidence="1" type="ORF">GCM10025751_00520</name>
</gene>
<dbReference type="EMBL" id="BAABKX010000001">
    <property type="protein sequence ID" value="GAA5040217.1"/>
    <property type="molecule type" value="Genomic_DNA"/>
</dbReference>
<comment type="caution">
    <text evidence="1">The sequence shown here is derived from an EMBL/GenBank/DDBJ whole genome shotgun (WGS) entry which is preliminary data.</text>
</comment>
<accession>A0AAV3UAG1</accession>
<organism evidence="1 2">
    <name type="scientific">Haladaptatus pallidirubidus</name>
    <dbReference type="NCBI Taxonomy" id="1008152"/>
    <lineage>
        <taxon>Archaea</taxon>
        <taxon>Methanobacteriati</taxon>
        <taxon>Methanobacteriota</taxon>
        <taxon>Stenosarchaea group</taxon>
        <taxon>Halobacteria</taxon>
        <taxon>Halobacteriales</taxon>
        <taxon>Haladaptataceae</taxon>
        <taxon>Haladaptatus</taxon>
    </lineage>
</organism>
<keyword evidence="2" id="KW-1185">Reference proteome</keyword>
<name>A0AAV3UAG1_9EURY</name>
<evidence type="ECO:0000313" key="2">
    <source>
        <dbReference type="Proteomes" id="UP001501729"/>
    </source>
</evidence>
<proteinExistence type="predicted"/>